<dbReference type="InterPro" id="IPR038765">
    <property type="entry name" value="Papain-like_cys_pep_sf"/>
</dbReference>
<keyword evidence="4 5" id="KW-0788">Thiol protease</keyword>
<feature type="active site" evidence="6">
    <location>
        <position position="385"/>
    </location>
</feature>
<dbReference type="InterPro" id="IPR025660">
    <property type="entry name" value="Pept_his_AS"/>
</dbReference>
<dbReference type="PANTHER" id="PTHR10363:SF2">
    <property type="entry name" value="BLEOMYCIN HYDROLASE"/>
    <property type="match status" value="1"/>
</dbReference>
<dbReference type="STRING" id="1423738.FC84_GL001560"/>
<dbReference type="GO" id="GO:0043418">
    <property type="term" value="P:homocysteine catabolic process"/>
    <property type="evidence" value="ECO:0007669"/>
    <property type="project" value="TreeGrafter"/>
</dbReference>
<evidence type="ECO:0000256" key="5">
    <source>
        <dbReference type="PIRNR" id="PIRNR005700"/>
    </source>
</evidence>
<feature type="active site" evidence="6">
    <location>
        <position position="70"/>
    </location>
</feature>
<gene>
    <name evidence="7" type="ORF">FC84_GL001560</name>
</gene>
<accession>A0A0R2BSR6</accession>
<organism evidence="7 8">
    <name type="scientific">Lapidilactobacillus dextrinicus DSM 20335</name>
    <dbReference type="NCBI Taxonomy" id="1423738"/>
    <lineage>
        <taxon>Bacteria</taxon>
        <taxon>Bacillati</taxon>
        <taxon>Bacillota</taxon>
        <taxon>Bacilli</taxon>
        <taxon>Lactobacillales</taxon>
        <taxon>Lactobacillaceae</taxon>
        <taxon>Lapidilactobacillus</taxon>
    </lineage>
</organism>
<dbReference type="InterPro" id="IPR004134">
    <property type="entry name" value="Peptidase_C1B"/>
</dbReference>
<dbReference type="Pfam" id="PF03051">
    <property type="entry name" value="Peptidase_C1_2"/>
    <property type="match status" value="1"/>
</dbReference>
<dbReference type="AlphaFoldDB" id="A0A0R2BSR6"/>
<dbReference type="PROSITE" id="PS00639">
    <property type="entry name" value="THIOL_PROTEASE_HIS"/>
    <property type="match status" value="1"/>
</dbReference>
<evidence type="ECO:0000256" key="6">
    <source>
        <dbReference type="PIRSR" id="PIRSR005700-1"/>
    </source>
</evidence>
<dbReference type="PANTHER" id="PTHR10363">
    <property type="entry name" value="BLEOMYCIN HYDROLASE"/>
    <property type="match status" value="1"/>
</dbReference>
<proteinExistence type="inferred from homology"/>
<sequence length="448" mass="50631">MSKEITNANIEKFAQDFAESAKSNAIANTVAHNGIDASSRNLGADIAMTPNFSVEIQTGDVANQKQSGRCWMFAALNTMRHPLQDKFELKGFELSQNYTNFWDKFEKSNFFLENVIETANLPLGDRKVDFLMATPQQDGGQWDMLCALIEKYGLVPKSVMPETYNSSRSSELNATLNTKLRQDAVELRQLVADDKSADEIATAKEAMLDDVYRILVFTLGEPPVKFDWEYTDNNHQYHIERDLTPKSFYDKYVGMDLENYLSMINSPTDDKPYNHVYTVDLLGNVVGGRQVRHMNLKIDDFKALAVKQLQAGETVWFGSDVGKSSDRKEGIMATDVYQKDDLLGVDLSLTKAQRLDYGESLMTHAMVLTGVDLVDGKPTKWKVENSWGEKAGNFKGYFIMSDAWFDEYVYQVVINKKFLSEEQLQVIAAEKDKPTVLKPWDPMGALAL</sequence>
<dbReference type="PROSITE" id="PS00139">
    <property type="entry name" value="THIOL_PROTEASE_CYS"/>
    <property type="match status" value="1"/>
</dbReference>
<evidence type="ECO:0000256" key="4">
    <source>
        <dbReference type="ARBA" id="ARBA00022807"/>
    </source>
</evidence>
<keyword evidence="5 7" id="KW-0031">Aminopeptidase</keyword>
<keyword evidence="2 5" id="KW-0645">Protease</keyword>
<dbReference type="GO" id="GO:0005737">
    <property type="term" value="C:cytoplasm"/>
    <property type="evidence" value="ECO:0007669"/>
    <property type="project" value="UniProtKB-SubCell"/>
</dbReference>
<evidence type="ECO:0000256" key="2">
    <source>
        <dbReference type="ARBA" id="ARBA00022670"/>
    </source>
</evidence>
<dbReference type="EMBL" id="AYYK01000004">
    <property type="protein sequence ID" value="KRM79385.1"/>
    <property type="molecule type" value="Genomic_DNA"/>
</dbReference>
<comment type="caution">
    <text evidence="7">The sequence shown here is derived from an EMBL/GenBank/DDBJ whole genome shotgun (WGS) entry which is preliminary data.</text>
</comment>
<dbReference type="GO" id="GO:0006508">
    <property type="term" value="P:proteolysis"/>
    <property type="evidence" value="ECO:0007669"/>
    <property type="project" value="UniProtKB-KW"/>
</dbReference>
<dbReference type="GO" id="GO:0009636">
    <property type="term" value="P:response to toxic substance"/>
    <property type="evidence" value="ECO:0007669"/>
    <property type="project" value="TreeGrafter"/>
</dbReference>
<evidence type="ECO:0000313" key="8">
    <source>
        <dbReference type="Proteomes" id="UP000051813"/>
    </source>
</evidence>
<dbReference type="Gene3D" id="3.90.70.10">
    <property type="entry name" value="Cysteine proteinases"/>
    <property type="match status" value="1"/>
</dbReference>
<dbReference type="Proteomes" id="UP000051813">
    <property type="component" value="Unassembled WGS sequence"/>
</dbReference>
<dbReference type="PIRSF" id="PIRSF005700">
    <property type="entry name" value="PepC"/>
    <property type="match status" value="1"/>
</dbReference>
<dbReference type="InterPro" id="IPR000169">
    <property type="entry name" value="Pept_cys_AS"/>
</dbReference>
<evidence type="ECO:0000256" key="1">
    <source>
        <dbReference type="ARBA" id="ARBA00004496"/>
    </source>
</evidence>
<dbReference type="CDD" id="cd00585">
    <property type="entry name" value="Peptidase_C1B"/>
    <property type="match status" value="1"/>
</dbReference>
<dbReference type="OrthoDB" id="1111399at2"/>
<name>A0A0R2BSR6_9LACO</name>
<dbReference type="GO" id="GO:0070005">
    <property type="term" value="F:cysteine-type aminopeptidase activity"/>
    <property type="evidence" value="ECO:0007669"/>
    <property type="project" value="InterPro"/>
</dbReference>
<keyword evidence="8" id="KW-1185">Reference proteome</keyword>
<comment type="subcellular location">
    <subcellularLocation>
        <location evidence="1">Cytoplasm</location>
    </subcellularLocation>
</comment>
<feature type="active site" evidence="6">
    <location>
        <position position="364"/>
    </location>
</feature>
<evidence type="ECO:0000313" key="7">
    <source>
        <dbReference type="EMBL" id="KRM79385.1"/>
    </source>
</evidence>
<evidence type="ECO:0000256" key="3">
    <source>
        <dbReference type="ARBA" id="ARBA00022801"/>
    </source>
</evidence>
<comment type="similarity">
    <text evidence="5">Belongs to the peptidase C1 family.</text>
</comment>
<dbReference type="RefSeq" id="WP_057755584.1">
    <property type="nucleotide sequence ID" value="NZ_AYYK01000004.1"/>
</dbReference>
<dbReference type="PATRIC" id="fig|1423738.3.peg.1577"/>
<reference evidence="7 8" key="1">
    <citation type="journal article" date="2015" name="Genome Announc.">
        <title>Expanding the biotechnology potential of lactobacilli through comparative genomics of 213 strains and associated genera.</title>
        <authorList>
            <person name="Sun Z."/>
            <person name="Harris H.M."/>
            <person name="McCann A."/>
            <person name="Guo C."/>
            <person name="Argimon S."/>
            <person name="Zhang W."/>
            <person name="Yang X."/>
            <person name="Jeffery I.B."/>
            <person name="Cooney J.C."/>
            <person name="Kagawa T.F."/>
            <person name="Liu W."/>
            <person name="Song Y."/>
            <person name="Salvetti E."/>
            <person name="Wrobel A."/>
            <person name="Rasinkangas P."/>
            <person name="Parkhill J."/>
            <person name="Rea M.C."/>
            <person name="O'Sullivan O."/>
            <person name="Ritari J."/>
            <person name="Douillard F.P."/>
            <person name="Paul Ross R."/>
            <person name="Yang R."/>
            <person name="Briner A.E."/>
            <person name="Felis G.E."/>
            <person name="de Vos W.M."/>
            <person name="Barrangou R."/>
            <person name="Klaenhammer T.R."/>
            <person name="Caufield P.W."/>
            <person name="Cui Y."/>
            <person name="Zhang H."/>
            <person name="O'Toole P.W."/>
        </authorList>
    </citation>
    <scope>NUCLEOTIDE SEQUENCE [LARGE SCALE GENOMIC DNA]</scope>
    <source>
        <strain evidence="7 8">DSM 20335</strain>
    </source>
</reference>
<dbReference type="SUPFAM" id="SSF54001">
    <property type="entry name" value="Cysteine proteinases"/>
    <property type="match status" value="1"/>
</dbReference>
<protein>
    <recommendedName>
        <fullName evidence="5">Aminopeptidase</fullName>
    </recommendedName>
</protein>
<keyword evidence="3 5" id="KW-0378">Hydrolase</keyword>